<name>A0ABM0JQ74_APLCA</name>
<dbReference type="SUPFAM" id="SSF57535">
    <property type="entry name" value="Complement control module/SCR domain"/>
    <property type="match status" value="3"/>
</dbReference>
<dbReference type="Pfam" id="PF00084">
    <property type="entry name" value="Sushi"/>
    <property type="match status" value="4"/>
</dbReference>
<keyword evidence="4" id="KW-0325">Glycoprotein</keyword>
<dbReference type="PROSITE" id="PS50923">
    <property type="entry name" value="SUSHI"/>
    <property type="match status" value="3"/>
</dbReference>
<dbReference type="GeneID" id="101847587"/>
<evidence type="ECO:0000256" key="5">
    <source>
        <dbReference type="PROSITE-ProRule" id="PRU00302"/>
    </source>
</evidence>
<keyword evidence="1 5" id="KW-0768">Sushi</keyword>
<gene>
    <name evidence="8" type="primary">LOC101847587</name>
</gene>
<dbReference type="PANTHER" id="PTHR19325">
    <property type="entry name" value="COMPLEMENT COMPONENT-RELATED SUSHI DOMAIN-CONTAINING"/>
    <property type="match status" value="1"/>
</dbReference>
<feature type="domain" description="Sushi" evidence="6">
    <location>
        <begin position="207"/>
        <end position="270"/>
    </location>
</feature>
<dbReference type="InterPro" id="IPR000436">
    <property type="entry name" value="Sushi_SCR_CCP_dom"/>
</dbReference>
<keyword evidence="2" id="KW-0677">Repeat</keyword>
<comment type="caution">
    <text evidence="5">Lacks conserved residue(s) required for the propagation of feature annotation.</text>
</comment>
<dbReference type="CDD" id="cd00033">
    <property type="entry name" value="CCP"/>
    <property type="match status" value="3"/>
</dbReference>
<evidence type="ECO:0000256" key="3">
    <source>
        <dbReference type="ARBA" id="ARBA00023157"/>
    </source>
</evidence>
<dbReference type="RefSeq" id="XP_005098968.1">
    <property type="nucleotide sequence ID" value="XM_005098911.1"/>
</dbReference>
<dbReference type="PANTHER" id="PTHR19325:SF537">
    <property type="entry name" value="FURROWED, ISOFORM A"/>
    <property type="match status" value="1"/>
</dbReference>
<accession>A0ABM0JQ74</accession>
<evidence type="ECO:0000313" key="7">
    <source>
        <dbReference type="Proteomes" id="UP000694888"/>
    </source>
</evidence>
<evidence type="ECO:0000256" key="2">
    <source>
        <dbReference type="ARBA" id="ARBA00022737"/>
    </source>
</evidence>
<dbReference type="Proteomes" id="UP000694888">
    <property type="component" value="Unplaced"/>
</dbReference>
<evidence type="ECO:0000256" key="1">
    <source>
        <dbReference type="ARBA" id="ARBA00022659"/>
    </source>
</evidence>
<sequence>MSRCQLQARHWALYAAPRLGHSQHSTVSLSECDDVAPSVPNAIAASDGFSAAQYTCEDGHVQSGSNPRSVCERVTRRWSSPDMTCALLECQNPPDVSNAMTIYTTRHYGSEVIYRCYEGMASSSSSMAITCQANGEWSSPPASCEVVSCGDPEPVQNGEVDVLPRPSDNAPPNMDNTTFHRTLGGQARLCLDNGTWSDDNIICGLIIDCNAPPEEENGDCVYTNTTLGSKAYYTCQTGFMSLSNLTYISRTCSQDGEWKTQDDGVLNCTVVDCGHPPHILRSTSSFIDTSFSSTVTYTCEQPYVMYGNGSAKCNETRNWQGVDTIRCLAPECLLPPRVPKGDLITTGYNSVYEGGWFTKITGCLPIDCGEPPLVEHASVNAGLASPTWDMPDGVLCVQTTEPSTNEHEILRLHNRRVIFLCRENQTKS</sequence>
<keyword evidence="7" id="KW-1185">Reference proteome</keyword>
<evidence type="ECO:0000256" key="4">
    <source>
        <dbReference type="ARBA" id="ARBA00023180"/>
    </source>
</evidence>
<feature type="disulfide bond" evidence="5">
    <location>
        <begin position="209"/>
        <end position="252"/>
    </location>
</feature>
<feature type="domain" description="Sushi" evidence="6">
    <location>
        <begin position="88"/>
        <end position="146"/>
    </location>
</feature>
<reference evidence="8" key="1">
    <citation type="submission" date="2025-08" db="UniProtKB">
        <authorList>
            <consortium name="RefSeq"/>
        </authorList>
    </citation>
    <scope>IDENTIFICATION</scope>
</reference>
<dbReference type="InterPro" id="IPR050350">
    <property type="entry name" value="Compl-Cell_Adhes-Reg"/>
</dbReference>
<organism evidence="7 8">
    <name type="scientific">Aplysia californica</name>
    <name type="common">California sea hare</name>
    <dbReference type="NCBI Taxonomy" id="6500"/>
    <lineage>
        <taxon>Eukaryota</taxon>
        <taxon>Metazoa</taxon>
        <taxon>Spiralia</taxon>
        <taxon>Lophotrochozoa</taxon>
        <taxon>Mollusca</taxon>
        <taxon>Gastropoda</taxon>
        <taxon>Heterobranchia</taxon>
        <taxon>Euthyneura</taxon>
        <taxon>Tectipleura</taxon>
        <taxon>Aplysiida</taxon>
        <taxon>Aplysioidea</taxon>
        <taxon>Aplysiidae</taxon>
        <taxon>Aplysia</taxon>
    </lineage>
</organism>
<evidence type="ECO:0000313" key="8">
    <source>
        <dbReference type="RefSeq" id="XP_005098968.1"/>
    </source>
</evidence>
<feature type="domain" description="Sushi" evidence="6">
    <location>
        <begin position="271"/>
        <end position="329"/>
    </location>
</feature>
<keyword evidence="3 5" id="KW-1015">Disulfide bond</keyword>
<protein>
    <submittedName>
        <fullName evidence="8">Sushi, von Willebrand factor type A, EGF and pentraxin domain-containing protein 1</fullName>
    </submittedName>
</protein>
<dbReference type="InterPro" id="IPR035976">
    <property type="entry name" value="Sushi/SCR/CCP_sf"/>
</dbReference>
<evidence type="ECO:0000259" key="6">
    <source>
        <dbReference type="PROSITE" id="PS50923"/>
    </source>
</evidence>
<proteinExistence type="predicted"/>
<dbReference type="Gene3D" id="2.10.70.10">
    <property type="entry name" value="Complement Module, domain 1"/>
    <property type="match status" value="3"/>
</dbReference>
<dbReference type="SMART" id="SM00032">
    <property type="entry name" value="CCP"/>
    <property type="match status" value="5"/>
</dbReference>